<dbReference type="InterPro" id="IPR053159">
    <property type="entry name" value="Hybrid_Histidine_Kinase"/>
</dbReference>
<gene>
    <name evidence="2" type="ORF">AKO1_004739</name>
</gene>
<evidence type="ECO:0000313" key="3">
    <source>
        <dbReference type="Proteomes" id="UP001431209"/>
    </source>
</evidence>
<accession>A0AAW2Z516</accession>
<dbReference type="PANTHER" id="PTHR43642:SF1">
    <property type="entry name" value="HYBRID SIGNAL TRANSDUCTION HISTIDINE KINASE G"/>
    <property type="match status" value="1"/>
</dbReference>
<feature type="non-terminal residue" evidence="2">
    <location>
        <position position="111"/>
    </location>
</feature>
<dbReference type="AlphaFoldDB" id="A0AAW2Z516"/>
<keyword evidence="3" id="KW-1185">Reference proteome</keyword>
<dbReference type="Proteomes" id="UP001431209">
    <property type="component" value="Unassembled WGS sequence"/>
</dbReference>
<dbReference type="EMBL" id="JAOPGA020001028">
    <property type="protein sequence ID" value="KAL0484171.1"/>
    <property type="molecule type" value="Genomic_DNA"/>
</dbReference>
<organism evidence="2 3">
    <name type="scientific">Acrasis kona</name>
    <dbReference type="NCBI Taxonomy" id="1008807"/>
    <lineage>
        <taxon>Eukaryota</taxon>
        <taxon>Discoba</taxon>
        <taxon>Heterolobosea</taxon>
        <taxon>Tetramitia</taxon>
        <taxon>Eutetramitia</taxon>
        <taxon>Acrasidae</taxon>
        <taxon>Acrasis</taxon>
    </lineage>
</organism>
<feature type="domain" description="Orc1-like AAA ATPase" evidence="1">
    <location>
        <begin position="9"/>
        <end position="108"/>
    </location>
</feature>
<evidence type="ECO:0000313" key="2">
    <source>
        <dbReference type="EMBL" id="KAL0484171.1"/>
    </source>
</evidence>
<sequence>MKKIPLNDKLYGRDEELKMMKNILNKTREQERLQIITITGFSGIGKSTLALELQKQIKNDDGHFIIGKYDQLNRSTPYSAISDALEDMVKQITSKGQEEFLTWKNKFLKSF</sequence>
<dbReference type="PANTHER" id="PTHR43642">
    <property type="entry name" value="HYBRID SIGNAL TRANSDUCTION HISTIDINE KINASE G"/>
    <property type="match status" value="1"/>
</dbReference>
<proteinExistence type="predicted"/>
<dbReference type="InterPro" id="IPR041664">
    <property type="entry name" value="AAA_16"/>
</dbReference>
<name>A0AAW2Z516_9EUKA</name>
<dbReference type="InterPro" id="IPR027417">
    <property type="entry name" value="P-loop_NTPase"/>
</dbReference>
<comment type="caution">
    <text evidence="2">The sequence shown here is derived from an EMBL/GenBank/DDBJ whole genome shotgun (WGS) entry which is preliminary data.</text>
</comment>
<dbReference type="Pfam" id="PF13191">
    <property type="entry name" value="AAA_16"/>
    <property type="match status" value="1"/>
</dbReference>
<dbReference type="SUPFAM" id="SSF52540">
    <property type="entry name" value="P-loop containing nucleoside triphosphate hydrolases"/>
    <property type="match status" value="1"/>
</dbReference>
<protein>
    <recommendedName>
        <fullName evidence="1">Orc1-like AAA ATPase domain-containing protein</fullName>
    </recommendedName>
</protein>
<evidence type="ECO:0000259" key="1">
    <source>
        <dbReference type="Pfam" id="PF13191"/>
    </source>
</evidence>
<dbReference type="Gene3D" id="3.40.50.300">
    <property type="entry name" value="P-loop containing nucleotide triphosphate hydrolases"/>
    <property type="match status" value="1"/>
</dbReference>
<reference evidence="2 3" key="1">
    <citation type="submission" date="2024-03" db="EMBL/GenBank/DDBJ databases">
        <title>The Acrasis kona genome and developmental transcriptomes reveal deep origins of eukaryotic multicellular pathways.</title>
        <authorList>
            <person name="Sheikh S."/>
            <person name="Fu C.-J."/>
            <person name="Brown M.W."/>
            <person name="Baldauf S.L."/>
        </authorList>
    </citation>
    <scope>NUCLEOTIDE SEQUENCE [LARGE SCALE GENOMIC DNA]</scope>
    <source>
        <strain evidence="2 3">ATCC MYA-3509</strain>
    </source>
</reference>